<dbReference type="EMBL" id="MU003494">
    <property type="protein sequence ID" value="KAF2476160.1"/>
    <property type="molecule type" value="Genomic_DNA"/>
</dbReference>
<name>A0ACB6RAS8_9PLEO</name>
<comment type="caution">
    <text evidence="1">The sequence shown here is derived from an EMBL/GenBank/DDBJ whole genome shotgun (WGS) entry which is preliminary data.</text>
</comment>
<organism evidence="1 2">
    <name type="scientific">Lindgomyces ingoldianus</name>
    <dbReference type="NCBI Taxonomy" id="673940"/>
    <lineage>
        <taxon>Eukaryota</taxon>
        <taxon>Fungi</taxon>
        <taxon>Dikarya</taxon>
        <taxon>Ascomycota</taxon>
        <taxon>Pezizomycotina</taxon>
        <taxon>Dothideomycetes</taxon>
        <taxon>Pleosporomycetidae</taxon>
        <taxon>Pleosporales</taxon>
        <taxon>Lindgomycetaceae</taxon>
        <taxon>Lindgomyces</taxon>
    </lineage>
</organism>
<accession>A0ACB6RAS8</accession>
<evidence type="ECO:0000313" key="1">
    <source>
        <dbReference type="EMBL" id="KAF2476160.1"/>
    </source>
</evidence>
<proteinExistence type="predicted"/>
<reference evidence="1" key="1">
    <citation type="journal article" date="2020" name="Stud. Mycol.">
        <title>101 Dothideomycetes genomes: a test case for predicting lifestyles and emergence of pathogens.</title>
        <authorList>
            <person name="Haridas S."/>
            <person name="Albert R."/>
            <person name="Binder M."/>
            <person name="Bloem J."/>
            <person name="Labutti K."/>
            <person name="Salamov A."/>
            <person name="Andreopoulos B."/>
            <person name="Baker S."/>
            <person name="Barry K."/>
            <person name="Bills G."/>
            <person name="Bluhm B."/>
            <person name="Cannon C."/>
            <person name="Castanera R."/>
            <person name="Culley D."/>
            <person name="Daum C."/>
            <person name="Ezra D."/>
            <person name="Gonzalez J."/>
            <person name="Henrissat B."/>
            <person name="Kuo A."/>
            <person name="Liang C."/>
            <person name="Lipzen A."/>
            <person name="Lutzoni F."/>
            <person name="Magnuson J."/>
            <person name="Mondo S."/>
            <person name="Nolan M."/>
            <person name="Ohm R."/>
            <person name="Pangilinan J."/>
            <person name="Park H.-J."/>
            <person name="Ramirez L."/>
            <person name="Alfaro M."/>
            <person name="Sun H."/>
            <person name="Tritt A."/>
            <person name="Yoshinaga Y."/>
            <person name="Zwiers L.-H."/>
            <person name="Turgeon B."/>
            <person name="Goodwin S."/>
            <person name="Spatafora J."/>
            <person name="Crous P."/>
            <person name="Grigoriev I."/>
        </authorList>
    </citation>
    <scope>NUCLEOTIDE SEQUENCE</scope>
    <source>
        <strain evidence="1">ATCC 200398</strain>
    </source>
</reference>
<gene>
    <name evidence="1" type="ORF">BDR25DRAFT_309604</name>
</gene>
<dbReference type="Proteomes" id="UP000799755">
    <property type="component" value="Unassembled WGS sequence"/>
</dbReference>
<sequence>MAQRRAIACTICAKAKTKCDKACEPRSTRRTSDSNYPRQTKNKMVSPKRYPSTNSIPTMSRHGSPRSVPSSNGHLLVRAASQMDMATAVKLGHQPDFNSMHMLTPLPTFSPQIIDGCYSDFGSPEQGLAVFPHQMDKTSFISSGRLTPQTPESFTYGEPLTTDPFEPYMNPQAWSDDGAMPIGLGFENEIPGLIPNEADMRMWSQDVDGNSTPMGQMRTFESPVCESPSSINAWPSQSLSASPPQLPHTRAVPSLSISEYSAPDSDSPSGVQDEWTTFRCNANIPSTSVNYYDGIKAIPNNHPQIWEESMLSRTFSKAASDKFLNLDSIEDSLRVSVMDVANGFIQQARQLSKSARLSPPSLPARTSPGGVDGSLPTPSATAVETLLRSYSARFEPFYPTFAAKQMDIANLLQSDMHKLHLLLIVAAGASATPTSLFTNILIEPVRILLDDFTAKDVSLWRQPVTLRTALLYMNIALWTDEKWHTGAALSQSTSYFQMVRRSGFLAYREKSFPELGPEISWQKWRDHEALNRLVYSWVIADQELSLFYDKAPTFCTTELTAALPDQESLWQATSADAWSSANPSRTNTPPSLQDLFKRLMSHTLVNDPRGPTRFQLRLLLHPLQALVHEIHQRIASSTIDLPENHLAHMREVQEILGGWYTLACRRMQAEGQICPVLLSNFIIFHLISLKSMTNIPEVESLARGEGTREQFMATTWARTQALGSAQRIWNHCGQIVRLIRLLPGSHRPLWIPAVVYRVCLLLWSTSIAKPPIRSTHATVTQFSGPVFAIDSVSPHDETLVRYLSFGQGTPMLSLRNGVWFSLTSSPVDMLTYCIELIKEEELNTKFGLGIRNRLELLRKSVKSLSPVF</sequence>
<keyword evidence="2" id="KW-1185">Reference proteome</keyword>
<evidence type="ECO:0000313" key="2">
    <source>
        <dbReference type="Proteomes" id="UP000799755"/>
    </source>
</evidence>
<protein>
    <submittedName>
        <fullName evidence="1">Uncharacterized protein</fullName>
    </submittedName>
</protein>